<dbReference type="GO" id="GO:0015031">
    <property type="term" value="P:protein transport"/>
    <property type="evidence" value="ECO:0007669"/>
    <property type="project" value="UniProtKB-KW"/>
</dbReference>
<dbReference type="CDD" id="cd06261">
    <property type="entry name" value="TM_PBP2"/>
    <property type="match status" value="1"/>
</dbReference>
<dbReference type="PANTHER" id="PTHR43386:SF1">
    <property type="entry name" value="D,D-DIPEPTIDE TRANSPORT SYSTEM PERMEASE PROTEIN DDPC-RELATED"/>
    <property type="match status" value="1"/>
</dbReference>
<dbReference type="OrthoDB" id="8352903at2"/>
<feature type="transmembrane region" description="Helical" evidence="9">
    <location>
        <begin position="200"/>
        <end position="225"/>
    </location>
</feature>
<feature type="transmembrane region" description="Helical" evidence="9">
    <location>
        <begin position="12"/>
        <end position="35"/>
    </location>
</feature>
<keyword evidence="2 9" id="KW-0813">Transport</keyword>
<evidence type="ECO:0000313" key="12">
    <source>
        <dbReference type="Proteomes" id="UP000192903"/>
    </source>
</evidence>
<evidence type="ECO:0000256" key="6">
    <source>
        <dbReference type="ARBA" id="ARBA00022927"/>
    </source>
</evidence>
<dbReference type="RefSeq" id="WP_085419964.1">
    <property type="nucleotide sequence ID" value="NZ_FXAF01000002.1"/>
</dbReference>
<dbReference type="GO" id="GO:0005886">
    <property type="term" value="C:plasma membrane"/>
    <property type="evidence" value="ECO:0007669"/>
    <property type="project" value="UniProtKB-SubCell"/>
</dbReference>
<evidence type="ECO:0000259" key="10">
    <source>
        <dbReference type="PROSITE" id="PS50928"/>
    </source>
</evidence>
<evidence type="ECO:0000256" key="5">
    <source>
        <dbReference type="ARBA" id="ARBA00022856"/>
    </source>
</evidence>
<dbReference type="STRING" id="464029.SAMN02982989_4518"/>
<feature type="transmembrane region" description="Helical" evidence="9">
    <location>
        <begin position="127"/>
        <end position="153"/>
    </location>
</feature>
<evidence type="ECO:0000256" key="2">
    <source>
        <dbReference type="ARBA" id="ARBA00022448"/>
    </source>
</evidence>
<dbReference type="GO" id="GO:0055085">
    <property type="term" value="P:transmembrane transport"/>
    <property type="evidence" value="ECO:0007669"/>
    <property type="project" value="InterPro"/>
</dbReference>
<name>A0A1X7CSG9_9HYPH</name>
<gene>
    <name evidence="11" type="ORF">SAMN02982989_4518</name>
</gene>
<keyword evidence="12" id="KW-1185">Reference proteome</keyword>
<comment type="similarity">
    <text evidence="9">Belongs to the binding-protein-dependent transport system permease family.</text>
</comment>
<evidence type="ECO:0000256" key="1">
    <source>
        <dbReference type="ARBA" id="ARBA00004651"/>
    </source>
</evidence>
<dbReference type="InterPro" id="IPR035906">
    <property type="entry name" value="MetI-like_sf"/>
</dbReference>
<evidence type="ECO:0000256" key="7">
    <source>
        <dbReference type="ARBA" id="ARBA00022989"/>
    </source>
</evidence>
<dbReference type="AlphaFoldDB" id="A0A1X7CSG9"/>
<keyword evidence="7 9" id="KW-1133">Transmembrane helix</keyword>
<dbReference type="SUPFAM" id="SSF161098">
    <property type="entry name" value="MetI-like"/>
    <property type="match status" value="1"/>
</dbReference>
<feature type="transmembrane region" description="Helical" evidence="9">
    <location>
        <begin position="83"/>
        <end position="106"/>
    </location>
</feature>
<dbReference type="InterPro" id="IPR025966">
    <property type="entry name" value="OppC_N"/>
</dbReference>
<evidence type="ECO:0000256" key="4">
    <source>
        <dbReference type="ARBA" id="ARBA00022692"/>
    </source>
</evidence>
<keyword evidence="3" id="KW-1003">Cell membrane</keyword>
<dbReference type="GO" id="GO:0015833">
    <property type="term" value="P:peptide transport"/>
    <property type="evidence" value="ECO:0007669"/>
    <property type="project" value="UniProtKB-KW"/>
</dbReference>
<dbReference type="InterPro" id="IPR000515">
    <property type="entry name" value="MetI-like"/>
</dbReference>
<keyword evidence="6" id="KW-0653">Protein transport</keyword>
<proteinExistence type="inferred from homology"/>
<dbReference type="Gene3D" id="1.10.3720.10">
    <property type="entry name" value="MetI-like"/>
    <property type="match status" value="1"/>
</dbReference>
<keyword evidence="5" id="KW-0571">Peptide transport</keyword>
<dbReference type="Proteomes" id="UP000192903">
    <property type="component" value="Unassembled WGS sequence"/>
</dbReference>
<evidence type="ECO:0000313" key="11">
    <source>
        <dbReference type="EMBL" id="SMF02304.1"/>
    </source>
</evidence>
<dbReference type="Pfam" id="PF12911">
    <property type="entry name" value="OppC_N"/>
    <property type="match status" value="1"/>
</dbReference>
<dbReference type="EMBL" id="FXAF01000002">
    <property type="protein sequence ID" value="SMF02304.1"/>
    <property type="molecule type" value="Genomic_DNA"/>
</dbReference>
<dbReference type="PROSITE" id="PS50928">
    <property type="entry name" value="ABC_TM1"/>
    <property type="match status" value="1"/>
</dbReference>
<dbReference type="InterPro" id="IPR050366">
    <property type="entry name" value="BP-dependent_transpt_permease"/>
</dbReference>
<comment type="subcellular location">
    <subcellularLocation>
        <location evidence="1 9">Cell membrane</location>
        <topology evidence="1 9">Multi-pass membrane protein</topology>
    </subcellularLocation>
</comment>
<keyword evidence="8 9" id="KW-0472">Membrane</keyword>
<evidence type="ECO:0000256" key="3">
    <source>
        <dbReference type="ARBA" id="ARBA00022475"/>
    </source>
</evidence>
<keyword evidence="4 9" id="KW-0812">Transmembrane</keyword>
<dbReference type="PANTHER" id="PTHR43386">
    <property type="entry name" value="OLIGOPEPTIDE TRANSPORT SYSTEM PERMEASE PROTEIN APPC"/>
    <property type="match status" value="1"/>
</dbReference>
<protein>
    <submittedName>
        <fullName evidence="11">Peptide/nickel transport system permease protein</fullName>
    </submittedName>
</protein>
<feature type="domain" description="ABC transmembrane type-1" evidence="10">
    <location>
        <begin position="79"/>
        <end position="268"/>
    </location>
</feature>
<accession>A0A1X7CSG9</accession>
<feature type="transmembrane region" description="Helical" evidence="9">
    <location>
        <begin position="245"/>
        <end position="268"/>
    </location>
</feature>
<sequence length="284" mass="30688">MMASLKRYAASHLAAAGLVIVVVALFAALFGPWLVPYDPGAQDILQRLKPPLWQGAEGIHLFGTDALGRDIFSRIVVGARVSMLVGVSSVVISGAVGVTFGLIAGYEDKYAGRVLMMLTDIQLAIPFLVLALAVAAVVGPSLWNIIAILGLTNWVQYARVVRAECLVLREREFIQAAHMMGISSLHILTRHLLPNVMSSIIVISSLLVAKMILFESSLSFLGLGVPPETPTWGTMISEGRNYIGNAWWVATIPGFAIFVTVVGTNLVGDRLRDLLDPRLRQMEG</sequence>
<dbReference type="Pfam" id="PF00528">
    <property type="entry name" value="BPD_transp_1"/>
    <property type="match status" value="1"/>
</dbReference>
<evidence type="ECO:0000256" key="9">
    <source>
        <dbReference type="RuleBase" id="RU363032"/>
    </source>
</evidence>
<reference evidence="12" key="1">
    <citation type="submission" date="2017-04" db="EMBL/GenBank/DDBJ databases">
        <authorList>
            <person name="Varghese N."/>
            <person name="Submissions S."/>
        </authorList>
    </citation>
    <scope>NUCLEOTIDE SEQUENCE [LARGE SCALE GENOMIC DNA]</scope>
    <source>
        <strain evidence="12">B4P</strain>
    </source>
</reference>
<organism evidence="11 12">
    <name type="scientific">Xaviernesmea oryzae</name>
    <dbReference type="NCBI Taxonomy" id="464029"/>
    <lineage>
        <taxon>Bacteria</taxon>
        <taxon>Pseudomonadati</taxon>
        <taxon>Pseudomonadota</taxon>
        <taxon>Alphaproteobacteria</taxon>
        <taxon>Hyphomicrobiales</taxon>
        <taxon>Rhizobiaceae</taxon>
        <taxon>Rhizobium/Agrobacterium group</taxon>
        <taxon>Xaviernesmea</taxon>
    </lineage>
</organism>
<evidence type="ECO:0000256" key="8">
    <source>
        <dbReference type="ARBA" id="ARBA00023136"/>
    </source>
</evidence>